<dbReference type="Proteomes" id="UP000807159">
    <property type="component" value="Chromosome 3"/>
</dbReference>
<reference evidence="2" key="1">
    <citation type="journal article" date="2021" name="J. Hered.">
        <title>Genome Assembly of Salicaceae Populus deltoides (Eastern Cottonwood) I-69 Based on Nanopore Sequencing and Hi-C Technologies.</title>
        <authorList>
            <person name="Bai S."/>
            <person name="Wu H."/>
            <person name="Zhang J."/>
            <person name="Pan Z."/>
            <person name="Zhao W."/>
            <person name="Li Z."/>
            <person name="Tong C."/>
        </authorList>
    </citation>
    <scope>NUCLEOTIDE SEQUENCE</scope>
    <source>
        <tissue evidence="2">Leaf</tissue>
    </source>
</reference>
<evidence type="ECO:0000256" key="1">
    <source>
        <dbReference type="SAM" id="Phobius"/>
    </source>
</evidence>
<dbReference type="EMBL" id="JACEGQ020000003">
    <property type="protein sequence ID" value="KAH8513953.1"/>
    <property type="molecule type" value="Genomic_DNA"/>
</dbReference>
<proteinExistence type="predicted"/>
<protein>
    <submittedName>
        <fullName evidence="2">Uncharacterized protein</fullName>
    </submittedName>
</protein>
<name>A0A8T2Z910_POPDE</name>
<gene>
    <name evidence="2" type="ORF">H0E87_006988</name>
</gene>
<sequence length="141" mass="16170">MSSQSQGVQDWGSPPTQAVGYPPAMGYPVEQSAYRALKEKESAATDRIYMSCLLLLISSLLFVTTLWTNFIKKHELRAIYPDFHIDSFSISDFNPSYPGFSANWEANITVRNSEEKLKIHFHQIHAFVQKYADVDYYVRPI</sequence>
<evidence type="ECO:0000313" key="3">
    <source>
        <dbReference type="Proteomes" id="UP000807159"/>
    </source>
</evidence>
<organism evidence="2 3">
    <name type="scientific">Populus deltoides</name>
    <name type="common">Eastern poplar</name>
    <name type="synonym">Eastern cottonwood</name>
    <dbReference type="NCBI Taxonomy" id="3696"/>
    <lineage>
        <taxon>Eukaryota</taxon>
        <taxon>Viridiplantae</taxon>
        <taxon>Streptophyta</taxon>
        <taxon>Embryophyta</taxon>
        <taxon>Tracheophyta</taxon>
        <taxon>Spermatophyta</taxon>
        <taxon>Magnoliopsida</taxon>
        <taxon>eudicotyledons</taxon>
        <taxon>Gunneridae</taxon>
        <taxon>Pentapetalae</taxon>
        <taxon>rosids</taxon>
        <taxon>fabids</taxon>
        <taxon>Malpighiales</taxon>
        <taxon>Salicaceae</taxon>
        <taxon>Saliceae</taxon>
        <taxon>Populus</taxon>
    </lineage>
</organism>
<evidence type="ECO:0000313" key="2">
    <source>
        <dbReference type="EMBL" id="KAH8513953.1"/>
    </source>
</evidence>
<keyword evidence="1" id="KW-0812">Transmembrane</keyword>
<dbReference type="AlphaFoldDB" id="A0A8T2Z910"/>
<comment type="caution">
    <text evidence="2">The sequence shown here is derived from an EMBL/GenBank/DDBJ whole genome shotgun (WGS) entry which is preliminary data.</text>
</comment>
<keyword evidence="3" id="KW-1185">Reference proteome</keyword>
<keyword evidence="1" id="KW-1133">Transmembrane helix</keyword>
<keyword evidence="1" id="KW-0472">Membrane</keyword>
<feature type="transmembrane region" description="Helical" evidence="1">
    <location>
        <begin position="48"/>
        <end position="67"/>
    </location>
</feature>
<accession>A0A8T2Z910</accession>